<feature type="binding site" evidence="14">
    <location>
        <position position="159"/>
    </location>
    <ligand>
        <name>substrate</name>
    </ligand>
</feature>
<evidence type="ECO:0000256" key="6">
    <source>
        <dbReference type="ARBA" id="ARBA00022525"/>
    </source>
</evidence>
<dbReference type="CDD" id="cd03313">
    <property type="entry name" value="enolase"/>
    <property type="match status" value="1"/>
</dbReference>
<evidence type="ECO:0000256" key="9">
    <source>
        <dbReference type="ARBA" id="ARBA00023152"/>
    </source>
</evidence>
<feature type="binding site" evidence="12 15">
    <location>
        <position position="316"/>
    </location>
    <ligand>
        <name>Mg(2+)</name>
        <dbReference type="ChEBI" id="CHEBI:18420"/>
    </ligand>
</feature>
<evidence type="ECO:0000256" key="2">
    <source>
        <dbReference type="ARBA" id="ARBA00009604"/>
    </source>
</evidence>
<evidence type="ECO:0000256" key="5">
    <source>
        <dbReference type="ARBA" id="ARBA00022490"/>
    </source>
</evidence>
<dbReference type="Pfam" id="PF00113">
    <property type="entry name" value="Enolase_C"/>
    <property type="match status" value="1"/>
</dbReference>
<evidence type="ECO:0000256" key="10">
    <source>
        <dbReference type="ARBA" id="ARBA00023239"/>
    </source>
</evidence>
<protein>
    <recommendedName>
        <fullName evidence="4 12">Enolase</fullName>
        <ecNumber evidence="3 12">4.2.1.11</ecNumber>
    </recommendedName>
    <alternativeName>
        <fullName evidence="12">2-phospho-D-glycerate hydro-lyase</fullName>
    </alternativeName>
    <alternativeName>
        <fullName evidence="12">2-phosphoglycerate dehydratase</fullName>
    </alternativeName>
</protein>
<dbReference type="SMART" id="SM01192">
    <property type="entry name" value="Enolase_C"/>
    <property type="match status" value="1"/>
</dbReference>
<sequence length="431" mass="45243">MAQIADIKAREVLDSRGNPTVEADVILASGVVGSACAPSGASTGSREALELRDGDKSRYLGKGVQKAVAAVNGTIREALVGMDAADQRALDNKMLELDGTDNKATLGANAILAVSLAAAKAAATEKGIPLYAHIAELNGTSGQFSMPVPMMNILNGGEHADNNVDIQEFMVQPVGFTNFADALRCGAEIFHALKKVLQSKGLNTAVGDEGGFAPNLGSNEEALVIIKEAIAAAGYELGKDVTLALDCASSEFYKDGKYDLSGEGKAFDAEGFAEYLAELTRNYPIVSIEDGMDESDWNGWAALTQKIGDKVQLVGDDLFVTNTKILKEGIDKSIANSILIKFNQIGSLSETLDAIKMAKDAGYTAVISHRSGETEDTTIADLAVGTAAGQIKTGSLCRSDRVAKYNRLLRIAEELGAGAVYNGLKEIKGQG</sequence>
<dbReference type="SUPFAM" id="SSF51604">
    <property type="entry name" value="Enolase C-terminal domain-like"/>
    <property type="match status" value="1"/>
</dbReference>
<evidence type="ECO:0000256" key="13">
    <source>
        <dbReference type="PIRSR" id="PIRSR001400-1"/>
    </source>
</evidence>
<evidence type="ECO:0000313" key="19">
    <source>
        <dbReference type="Proteomes" id="UP000294546"/>
    </source>
</evidence>
<dbReference type="PANTHER" id="PTHR11902:SF1">
    <property type="entry name" value="ENOLASE"/>
    <property type="match status" value="1"/>
</dbReference>
<name>A0A4R1GII6_9GAMM</name>
<dbReference type="EMBL" id="SMFU01000008">
    <property type="protein sequence ID" value="TCK06951.1"/>
    <property type="molecule type" value="Genomic_DNA"/>
</dbReference>
<evidence type="ECO:0000259" key="17">
    <source>
        <dbReference type="SMART" id="SM01193"/>
    </source>
</evidence>
<dbReference type="InterPro" id="IPR029017">
    <property type="entry name" value="Enolase-like_N"/>
</dbReference>
<dbReference type="GO" id="GO:0006096">
    <property type="term" value="P:glycolytic process"/>
    <property type="evidence" value="ECO:0007669"/>
    <property type="project" value="UniProtKB-UniRule"/>
</dbReference>
<dbReference type="SFLD" id="SFLDG00178">
    <property type="entry name" value="enolase"/>
    <property type="match status" value="1"/>
</dbReference>
<dbReference type="InterPro" id="IPR000941">
    <property type="entry name" value="Enolase"/>
</dbReference>
<accession>A0A4R1GII6</accession>
<keyword evidence="6 12" id="KW-0964">Secreted</keyword>
<keyword evidence="19" id="KW-1185">Reference proteome</keyword>
<comment type="subunit">
    <text evidence="12">Component of the RNA degradosome, a multiprotein complex involved in RNA processing and mRNA degradation.</text>
</comment>
<dbReference type="OrthoDB" id="9804716at2"/>
<feature type="active site" description="Proton acceptor" evidence="12 13">
    <location>
        <position position="341"/>
    </location>
</feature>
<comment type="caution">
    <text evidence="18">The sequence shown here is derived from an EMBL/GenBank/DDBJ whole genome shotgun (WGS) entry which is preliminary data.</text>
</comment>
<evidence type="ECO:0000256" key="15">
    <source>
        <dbReference type="PIRSR" id="PIRSR001400-3"/>
    </source>
</evidence>
<dbReference type="PIRSF" id="PIRSF001400">
    <property type="entry name" value="Enolase"/>
    <property type="match status" value="1"/>
</dbReference>
<gene>
    <name evidence="12" type="primary">eno</name>
    <name evidence="18" type="ORF">CLV83_1801</name>
</gene>
<dbReference type="Proteomes" id="UP000294546">
    <property type="component" value="Unassembled WGS sequence"/>
</dbReference>
<evidence type="ECO:0000256" key="7">
    <source>
        <dbReference type="ARBA" id="ARBA00022723"/>
    </source>
</evidence>
<feature type="binding site" evidence="12 15">
    <location>
        <position position="246"/>
    </location>
    <ligand>
        <name>Mg(2+)</name>
        <dbReference type="ChEBI" id="CHEBI:18420"/>
    </ligand>
</feature>
<feature type="domain" description="Enolase N-terminal" evidence="17">
    <location>
        <begin position="4"/>
        <end position="134"/>
    </location>
</feature>
<evidence type="ECO:0000256" key="1">
    <source>
        <dbReference type="ARBA" id="ARBA00005031"/>
    </source>
</evidence>
<dbReference type="PRINTS" id="PR00148">
    <property type="entry name" value="ENOLASE"/>
</dbReference>
<feature type="domain" description="Enolase C-terminal TIM barrel" evidence="16">
    <location>
        <begin position="143"/>
        <end position="429"/>
    </location>
</feature>
<dbReference type="GO" id="GO:0000287">
    <property type="term" value="F:magnesium ion binding"/>
    <property type="evidence" value="ECO:0007669"/>
    <property type="project" value="UniProtKB-UniRule"/>
</dbReference>
<dbReference type="SFLD" id="SFLDF00002">
    <property type="entry name" value="enolase"/>
    <property type="match status" value="1"/>
</dbReference>
<keyword evidence="5 12" id="KW-0963">Cytoplasm</keyword>
<dbReference type="PROSITE" id="PS00164">
    <property type="entry name" value="ENOLASE"/>
    <property type="match status" value="1"/>
</dbReference>
<comment type="pathway">
    <text evidence="1 12">Carbohydrate degradation; glycolysis; pyruvate from D-glyceraldehyde 3-phosphate: step 4/5.</text>
</comment>
<dbReference type="GO" id="GO:0009986">
    <property type="term" value="C:cell surface"/>
    <property type="evidence" value="ECO:0007669"/>
    <property type="project" value="UniProtKB-SubCell"/>
</dbReference>
<evidence type="ECO:0000256" key="14">
    <source>
        <dbReference type="PIRSR" id="PIRSR001400-2"/>
    </source>
</evidence>
<comment type="similarity">
    <text evidence="2 12">Belongs to the enolase family.</text>
</comment>
<feature type="binding site" evidence="12">
    <location>
        <position position="341"/>
    </location>
    <ligand>
        <name>(2R)-2-phosphoglycerate</name>
        <dbReference type="ChEBI" id="CHEBI:58289"/>
    </ligand>
</feature>
<feature type="binding site" evidence="14">
    <location>
        <position position="392"/>
    </location>
    <ligand>
        <name>substrate</name>
    </ligand>
</feature>
<proteinExistence type="inferred from homology"/>
<dbReference type="AlphaFoldDB" id="A0A4R1GII6"/>
<feature type="binding site" evidence="12">
    <location>
        <position position="371"/>
    </location>
    <ligand>
        <name>(2R)-2-phosphoglycerate</name>
        <dbReference type="ChEBI" id="CHEBI:58289"/>
    </ligand>
</feature>
<dbReference type="InterPro" id="IPR036849">
    <property type="entry name" value="Enolase-like_C_sf"/>
</dbReference>
<dbReference type="FunFam" id="3.20.20.120:FF:000001">
    <property type="entry name" value="Enolase"/>
    <property type="match status" value="1"/>
</dbReference>
<evidence type="ECO:0000256" key="3">
    <source>
        <dbReference type="ARBA" id="ARBA00012058"/>
    </source>
</evidence>
<dbReference type="SUPFAM" id="SSF54826">
    <property type="entry name" value="Enolase N-terminal domain-like"/>
    <property type="match status" value="1"/>
</dbReference>
<evidence type="ECO:0000256" key="4">
    <source>
        <dbReference type="ARBA" id="ARBA00017068"/>
    </source>
</evidence>
<dbReference type="HAMAP" id="MF_00318">
    <property type="entry name" value="Enolase"/>
    <property type="match status" value="1"/>
</dbReference>
<comment type="function">
    <text evidence="11 12">Catalyzes the reversible conversion of 2-phosphoglycerate (2-PG) into phosphoenolpyruvate (PEP). It is essential for the degradation of carbohydrates via glycolysis.</text>
</comment>
<evidence type="ECO:0000259" key="16">
    <source>
        <dbReference type="SMART" id="SM01192"/>
    </source>
</evidence>
<dbReference type="UniPathway" id="UPA00109">
    <property type="reaction ID" value="UER00187"/>
</dbReference>
<dbReference type="InterPro" id="IPR020811">
    <property type="entry name" value="Enolase_N"/>
</dbReference>
<dbReference type="GO" id="GO:0000015">
    <property type="term" value="C:phosphopyruvate hydratase complex"/>
    <property type="evidence" value="ECO:0007669"/>
    <property type="project" value="InterPro"/>
</dbReference>
<dbReference type="NCBIfam" id="TIGR01060">
    <property type="entry name" value="eno"/>
    <property type="match status" value="1"/>
</dbReference>
<comment type="catalytic activity">
    <reaction evidence="12">
        <text>(2R)-2-phosphoglycerate = phosphoenolpyruvate + H2O</text>
        <dbReference type="Rhea" id="RHEA:10164"/>
        <dbReference type="ChEBI" id="CHEBI:15377"/>
        <dbReference type="ChEBI" id="CHEBI:58289"/>
        <dbReference type="ChEBI" id="CHEBI:58702"/>
        <dbReference type="EC" id="4.2.1.11"/>
    </reaction>
</comment>
<evidence type="ECO:0000313" key="18">
    <source>
        <dbReference type="EMBL" id="TCK06951.1"/>
    </source>
</evidence>
<keyword evidence="10 12" id="KW-0456">Lyase</keyword>
<feature type="binding site" evidence="12">
    <location>
        <position position="167"/>
    </location>
    <ligand>
        <name>(2R)-2-phosphoglycerate</name>
        <dbReference type="ChEBI" id="CHEBI:58289"/>
    </ligand>
</feature>
<dbReference type="Pfam" id="PF03952">
    <property type="entry name" value="Enolase_N"/>
    <property type="match status" value="1"/>
</dbReference>
<feature type="binding site" evidence="12">
    <location>
        <position position="370"/>
    </location>
    <ligand>
        <name>(2R)-2-phosphoglycerate</name>
        <dbReference type="ChEBI" id="CHEBI:58289"/>
    </ligand>
</feature>
<comment type="cofactor">
    <cofactor evidence="15">
        <name>Mg(2+)</name>
        <dbReference type="ChEBI" id="CHEBI:18420"/>
    </cofactor>
    <text evidence="15">Mg(2+) is required for catalysis and for stabilizing the dimer.</text>
</comment>
<feature type="binding site" evidence="14">
    <location>
        <position position="168"/>
    </location>
    <ligand>
        <name>substrate</name>
    </ligand>
</feature>
<feature type="binding site" evidence="12 15">
    <location>
        <position position="289"/>
    </location>
    <ligand>
        <name>Mg(2+)</name>
        <dbReference type="ChEBI" id="CHEBI:18420"/>
    </ligand>
</feature>
<dbReference type="PANTHER" id="PTHR11902">
    <property type="entry name" value="ENOLASE"/>
    <property type="match status" value="1"/>
</dbReference>
<dbReference type="Gene3D" id="3.30.390.10">
    <property type="entry name" value="Enolase-like, N-terminal domain"/>
    <property type="match status" value="1"/>
</dbReference>
<evidence type="ECO:0000256" key="8">
    <source>
        <dbReference type="ARBA" id="ARBA00022842"/>
    </source>
</evidence>
<feature type="active site" description="Proton donor" evidence="12 13">
    <location>
        <position position="209"/>
    </location>
</feature>
<dbReference type="InterPro" id="IPR020809">
    <property type="entry name" value="Enolase_CS"/>
</dbReference>
<dbReference type="InterPro" id="IPR020810">
    <property type="entry name" value="Enolase_C"/>
</dbReference>
<reference evidence="18 19" key="1">
    <citation type="submission" date="2019-03" db="EMBL/GenBank/DDBJ databases">
        <title>Genomic Encyclopedia of Archaeal and Bacterial Type Strains, Phase II (KMG-II): from individual species to whole genera.</title>
        <authorList>
            <person name="Goeker M."/>
        </authorList>
    </citation>
    <scope>NUCLEOTIDE SEQUENCE [LARGE SCALE GENOMIC DNA]</scope>
    <source>
        <strain evidence="18 19">DSM 27697</strain>
    </source>
</reference>
<dbReference type="GO" id="GO:0005576">
    <property type="term" value="C:extracellular region"/>
    <property type="evidence" value="ECO:0007669"/>
    <property type="project" value="UniProtKB-SubCell"/>
</dbReference>
<organism evidence="18 19">
    <name type="scientific">Marinobacterium mangrovicola</name>
    <dbReference type="NCBI Taxonomy" id="1476959"/>
    <lineage>
        <taxon>Bacteria</taxon>
        <taxon>Pseudomonadati</taxon>
        <taxon>Pseudomonadota</taxon>
        <taxon>Gammaproteobacteria</taxon>
        <taxon>Oceanospirillales</taxon>
        <taxon>Oceanospirillaceae</taxon>
        <taxon>Marinobacterium</taxon>
    </lineage>
</organism>
<evidence type="ECO:0000256" key="11">
    <source>
        <dbReference type="ARBA" id="ARBA00045763"/>
    </source>
</evidence>
<dbReference type="FunFam" id="3.30.390.10:FF:000001">
    <property type="entry name" value="Enolase"/>
    <property type="match status" value="1"/>
</dbReference>
<keyword evidence="8 12" id="KW-0460">Magnesium</keyword>
<evidence type="ECO:0000256" key="12">
    <source>
        <dbReference type="HAMAP-Rule" id="MF_00318"/>
    </source>
</evidence>
<dbReference type="SMART" id="SM01193">
    <property type="entry name" value="Enolase_N"/>
    <property type="match status" value="1"/>
</dbReference>
<feature type="binding site" evidence="14">
    <location>
        <begin position="368"/>
        <end position="371"/>
    </location>
    <ligand>
        <name>substrate</name>
    </ligand>
</feature>
<comment type="subcellular location">
    <subcellularLocation>
        <location evidence="12">Cytoplasm</location>
    </subcellularLocation>
    <subcellularLocation>
        <location evidence="12">Secreted</location>
    </subcellularLocation>
    <subcellularLocation>
        <location evidence="12">Cell surface</location>
    </subcellularLocation>
    <text evidence="12">Fractions of enolase are present in both the cytoplasm and on the cell surface.</text>
</comment>
<keyword evidence="7 12" id="KW-0479">Metal-binding</keyword>
<keyword evidence="9 12" id="KW-0324">Glycolysis</keyword>
<feature type="binding site" evidence="14">
    <location>
        <position position="289"/>
    </location>
    <ligand>
        <name>substrate</name>
    </ligand>
</feature>
<dbReference type="RefSeq" id="WP_132290713.1">
    <property type="nucleotide sequence ID" value="NZ_SMFU01000008.1"/>
</dbReference>
<dbReference type="SFLD" id="SFLDS00001">
    <property type="entry name" value="Enolase"/>
    <property type="match status" value="1"/>
</dbReference>
<feature type="binding site" evidence="14">
    <location>
        <position position="316"/>
    </location>
    <ligand>
        <name>substrate</name>
    </ligand>
</feature>
<comment type="cofactor">
    <cofactor evidence="12">
        <name>Mg(2+)</name>
        <dbReference type="ChEBI" id="CHEBI:18420"/>
    </cofactor>
    <text evidence="12">Binds a second Mg(2+) ion via substrate during catalysis.</text>
</comment>
<feature type="binding site" evidence="12">
    <location>
        <position position="392"/>
    </location>
    <ligand>
        <name>(2R)-2-phosphoglycerate</name>
        <dbReference type="ChEBI" id="CHEBI:58289"/>
    </ligand>
</feature>
<dbReference type="Gene3D" id="3.20.20.120">
    <property type="entry name" value="Enolase-like C-terminal domain"/>
    <property type="match status" value="1"/>
</dbReference>
<dbReference type="GO" id="GO:0004634">
    <property type="term" value="F:phosphopyruvate hydratase activity"/>
    <property type="evidence" value="ECO:0007669"/>
    <property type="project" value="UniProtKB-UniRule"/>
</dbReference>
<dbReference type="EC" id="4.2.1.11" evidence="3 12"/>